<dbReference type="RefSeq" id="WP_018664333.1">
    <property type="nucleotide sequence ID" value="NZ_HF952022.1"/>
</dbReference>
<dbReference type="Gene3D" id="3.30.565.10">
    <property type="entry name" value="Histidine kinase-like ATPase, C-terminal domain"/>
    <property type="match status" value="1"/>
</dbReference>
<keyword evidence="10" id="KW-0067">ATP-binding</keyword>
<dbReference type="InterPro" id="IPR005467">
    <property type="entry name" value="His_kinase_dom"/>
</dbReference>
<dbReference type="Proteomes" id="UP000014923">
    <property type="component" value="Unassembled WGS sequence"/>
</dbReference>
<dbReference type="Gene3D" id="1.10.287.130">
    <property type="match status" value="1"/>
</dbReference>
<evidence type="ECO:0000256" key="1">
    <source>
        <dbReference type="ARBA" id="ARBA00000085"/>
    </source>
</evidence>
<keyword evidence="5" id="KW-0597">Phosphoprotein</keyword>
<dbReference type="InterPro" id="IPR036097">
    <property type="entry name" value="HisK_dim/P_sf"/>
</dbReference>
<dbReference type="PROSITE" id="PS50109">
    <property type="entry name" value="HIS_KIN"/>
    <property type="match status" value="1"/>
</dbReference>
<dbReference type="SMART" id="SM00387">
    <property type="entry name" value="HATPase_c"/>
    <property type="match status" value="1"/>
</dbReference>
<reference evidence="17" key="1">
    <citation type="submission" date="2013-03" db="EMBL/GenBank/DDBJ databases">
        <title>Draft genome sequence of the hydrogen-ethanol-producing anaerobic alkalithermophilic Caloramator celere.</title>
        <authorList>
            <person name="Ciranna A."/>
            <person name="Larjo A."/>
            <person name="Kivisto A."/>
            <person name="Santala V."/>
            <person name="Roos C."/>
            <person name="Karp M."/>
        </authorList>
    </citation>
    <scope>NUCLEOTIDE SEQUENCE [LARGE SCALE GENOMIC DNA]</scope>
    <source>
        <strain evidence="17">DSM 8682</strain>
    </source>
</reference>
<evidence type="ECO:0000313" key="17">
    <source>
        <dbReference type="EMBL" id="CDF59083.1"/>
    </source>
</evidence>
<organism evidence="17 18">
    <name type="scientific">Thermobrachium celere DSM 8682</name>
    <dbReference type="NCBI Taxonomy" id="941824"/>
    <lineage>
        <taxon>Bacteria</taxon>
        <taxon>Bacillati</taxon>
        <taxon>Bacillota</taxon>
        <taxon>Clostridia</taxon>
        <taxon>Eubacteriales</taxon>
        <taxon>Clostridiaceae</taxon>
        <taxon>Thermobrachium</taxon>
    </lineage>
</organism>
<dbReference type="FunFam" id="1.10.287.130:FF:000001">
    <property type="entry name" value="Two-component sensor histidine kinase"/>
    <property type="match status" value="1"/>
</dbReference>
<comment type="caution">
    <text evidence="17">The sequence shown here is derived from an EMBL/GenBank/DDBJ whole genome shotgun (WGS) entry which is preliminary data.</text>
</comment>
<dbReference type="EC" id="2.7.13.3" evidence="3"/>
<evidence type="ECO:0000259" key="16">
    <source>
        <dbReference type="PROSITE" id="PS50885"/>
    </source>
</evidence>
<comment type="subcellular location">
    <subcellularLocation>
        <location evidence="2">Cell membrane</location>
        <topology evidence="2">Multi-pass membrane protein</topology>
    </subcellularLocation>
</comment>
<protein>
    <recommendedName>
        <fullName evidence="3">histidine kinase</fullName>
        <ecNumber evidence="3">2.7.13.3</ecNumber>
    </recommendedName>
</protein>
<keyword evidence="9 17" id="KW-0418">Kinase</keyword>
<dbReference type="PANTHER" id="PTHR45528">
    <property type="entry name" value="SENSOR HISTIDINE KINASE CPXA"/>
    <property type="match status" value="1"/>
</dbReference>
<dbReference type="PRINTS" id="PR00344">
    <property type="entry name" value="BCTRLSENSOR"/>
</dbReference>
<sequence>MRRSLFTKLISAYFIIIVISYSLVAVFLSYWFYRYYYNQKTSSLIREGYILNKTINDYLSRKISKEKLLNQIRVMDELSNARIWVVDKYGFLYAYSSNEMKEFMGKQITDREIHEVISGNIIVKSGSFKQIFSKPMLTVGIPIYVGDQVQSALFLHTPLIELKNTLKTVYFVIWMSAFFAIFISAIIIYYFSERILIRPLNKINNTAKSIAKGEFDKRVEIISDDEIGDLATSFNYMADSLQNLENMRRSFIANISHELRSPMTSINGFITGIIDGTIPQEKWTYYLNIVHDEIKRLMRLINDILDLARLESGEFSINIGVFDLNELIRQRVIKFEEKINKKKIDVSVKLVDKKLKVKGDRDRIDQVLTNLIDNAIKFVKDEGIIEIKTEIKGNKVVVHIYNNGPAIPKEEINYIWDRFHKVDKARQKGAGYGLGLSIVRQIINQHGETVWVESGDFGTRFSFTLTLV</sequence>
<evidence type="ECO:0000256" key="14">
    <source>
        <dbReference type="SAM" id="Phobius"/>
    </source>
</evidence>
<dbReference type="InterPro" id="IPR004358">
    <property type="entry name" value="Sig_transdc_His_kin-like_C"/>
</dbReference>
<dbReference type="Gene3D" id="3.30.450.20">
    <property type="entry name" value="PAS domain"/>
    <property type="match status" value="1"/>
</dbReference>
<feature type="domain" description="Histidine kinase" evidence="15">
    <location>
        <begin position="254"/>
        <end position="468"/>
    </location>
</feature>
<evidence type="ECO:0000256" key="11">
    <source>
        <dbReference type="ARBA" id="ARBA00022989"/>
    </source>
</evidence>
<keyword evidence="12" id="KW-0902">Two-component regulatory system</keyword>
<dbReference type="SUPFAM" id="SSF55874">
    <property type="entry name" value="ATPase domain of HSP90 chaperone/DNA topoisomerase II/histidine kinase"/>
    <property type="match status" value="1"/>
</dbReference>
<dbReference type="FunFam" id="3.30.565.10:FF:000006">
    <property type="entry name" value="Sensor histidine kinase WalK"/>
    <property type="match status" value="1"/>
</dbReference>
<dbReference type="PANTHER" id="PTHR45528:SF1">
    <property type="entry name" value="SENSOR HISTIDINE KINASE CPXA"/>
    <property type="match status" value="1"/>
</dbReference>
<dbReference type="Pfam" id="PF02518">
    <property type="entry name" value="HATPase_c"/>
    <property type="match status" value="1"/>
</dbReference>
<dbReference type="InterPro" id="IPR050398">
    <property type="entry name" value="HssS/ArlS-like"/>
</dbReference>
<keyword evidence="13 14" id="KW-0472">Membrane</keyword>
<evidence type="ECO:0000256" key="9">
    <source>
        <dbReference type="ARBA" id="ARBA00022777"/>
    </source>
</evidence>
<dbReference type="eggNOG" id="COG2205">
    <property type="taxonomic scope" value="Bacteria"/>
</dbReference>
<keyword evidence="8" id="KW-0547">Nucleotide-binding</keyword>
<dbReference type="CDD" id="cd06225">
    <property type="entry name" value="HAMP"/>
    <property type="match status" value="1"/>
</dbReference>
<dbReference type="CDD" id="cd00075">
    <property type="entry name" value="HATPase"/>
    <property type="match status" value="1"/>
</dbReference>
<evidence type="ECO:0000256" key="13">
    <source>
        <dbReference type="ARBA" id="ARBA00023136"/>
    </source>
</evidence>
<dbReference type="PROSITE" id="PS50885">
    <property type="entry name" value="HAMP"/>
    <property type="match status" value="1"/>
</dbReference>
<proteinExistence type="predicted"/>
<dbReference type="SUPFAM" id="SSF158472">
    <property type="entry name" value="HAMP domain-like"/>
    <property type="match status" value="1"/>
</dbReference>
<gene>
    <name evidence="17" type="ORF">TCEL_02151</name>
</gene>
<dbReference type="CDD" id="cd00082">
    <property type="entry name" value="HisKA"/>
    <property type="match status" value="1"/>
</dbReference>
<evidence type="ECO:0000256" key="10">
    <source>
        <dbReference type="ARBA" id="ARBA00022840"/>
    </source>
</evidence>
<dbReference type="HOGENOM" id="CLU_000445_89_6_9"/>
<evidence type="ECO:0000256" key="7">
    <source>
        <dbReference type="ARBA" id="ARBA00022692"/>
    </source>
</evidence>
<dbReference type="GO" id="GO:0000155">
    <property type="term" value="F:phosphorelay sensor kinase activity"/>
    <property type="evidence" value="ECO:0007669"/>
    <property type="project" value="InterPro"/>
</dbReference>
<keyword evidence="18" id="KW-1185">Reference proteome</keyword>
<dbReference type="InterPro" id="IPR003661">
    <property type="entry name" value="HisK_dim/P_dom"/>
</dbReference>
<dbReference type="InterPro" id="IPR003660">
    <property type="entry name" value="HAMP_dom"/>
</dbReference>
<feature type="transmembrane region" description="Helical" evidence="14">
    <location>
        <begin position="12"/>
        <end position="33"/>
    </location>
</feature>
<feature type="transmembrane region" description="Helical" evidence="14">
    <location>
        <begin position="169"/>
        <end position="192"/>
    </location>
</feature>
<evidence type="ECO:0000259" key="15">
    <source>
        <dbReference type="PROSITE" id="PS50109"/>
    </source>
</evidence>
<dbReference type="Gene3D" id="6.10.340.10">
    <property type="match status" value="1"/>
</dbReference>
<evidence type="ECO:0000256" key="4">
    <source>
        <dbReference type="ARBA" id="ARBA00022475"/>
    </source>
</evidence>
<dbReference type="GO" id="GO:0005886">
    <property type="term" value="C:plasma membrane"/>
    <property type="evidence" value="ECO:0007669"/>
    <property type="project" value="UniProtKB-SubCell"/>
</dbReference>
<dbReference type="InterPro" id="IPR003594">
    <property type="entry name" value="HATPase_dom"/>
</dbReference>
<dbReference type="SMART" id="SM00388">
    <property type="entry name" value="HisKA"/>
    <property type="match status" value="1"/>
</dbReference>
<dbReference type="Pfam" id="PF00512">
    <property type="entry name" value="HisKA"/>
    <property type="match status" value="1"/>
</dbReference>
<evidence type="ECO:0000256" key="3">
    <source>
        <dbReference type="ARBA" id="ARBA00012438"/>
    </source>
</evidence>
<comment type="catalytic activity">
    <reaction evidence="1">
        <text>ATP + protein L-histidine = ADP + protein N-phospho-L-histidine.</text>
        <dbReference type="EC" id="2.7.13.3"/>
    </reaction>
</comment>
<evidence type="ECO:0000256" key="2">
    <source>
        <dbReference type="ARBA" id="ARBA00004651"/>
    </source>
</evidence>
<evidence type="ECO:0000256" key="8">
    <source>
        <dbReference type="ARBA" id="ARBA00022741"/>
    </source>
</evidence>
<dbReference type="InterPro" id="IPR036890">
    <property type="entry name" value="HATPase_C_sf"/>
</dbReference>
<evidence type="ECO:0000256" key="6">
    <source>
        <dbReference type="ARBA" id="ARBA00022679"/>
    </source>
</evidence>
<keyword evidence="7 14" id="KW-0812">Transmembrane</keyword>
<name>R7RUI7_9CLOT</name>
<keyword evidence="4" id="KW-1003">Cell membrane</keyword>
<evidence type="ECO:0000256" key="12">
    <source>
        <dbReference type="ARBA" id="ARBA00023012"/>
    </source>
</evidence>
<accession>R7RUI7</accession>
<dbReference type="Pfam" id="PF00672">
    <property type="entry name" value="HAMP"/>
    <property type="match status" value="1"/>
</dbReference>
<dbReference type="SUPFAM" id="SSF47384">
    <property type="entry name" value="Homodimeric domain of signal transducing histidine kinase"/>
    <property type="match status" value="1"/>
</dbReference>
<dbReference type="EMBL" id="CAVN010000111">
    <property type="protein sequence ID" value="CDF59083.1"/>
    <property type="molecule type" value="Genomic_DNA"/>
</dbReference>
<keyword evidence="6" id="KW-0808">Transferase</keyword>
<dbReference type="SMART" id="SM00304">
    <property type="entry name" value="HAMP"/>
    <property type="match status" value="1"/>
</dbReference>
<dbReference type="OrthoDB" id="9813151at2"/>
<evidence type="ECO:0000256" key="5">
    <source>
        <dbReference type="ARBA" id="ARBA00022553"/>
    </source>
</evidence>
<evidence type="ECO:0000313" key="18">
    <source>
        <dbReference type="Proteomes" id="UP000014923"/>
    </source>
</evidence>
<keyword evidence="11 14" id="KW-1133">Transmembrane helix</keyword>
<feature type="domain" description="HAMP" evidence="16">
    <location>
        <begin position="194"/>
        <end position="246"/>
    </location>
</feature>
<dbReference type="GO" id="GO:0005524">
    <property type="term" value="F:ATP binding"/>
    <property type="evidence" value="ECO:0007669"/>
    <property type="project" value="UniProtKB-KW"/>
</dbReference>
<dbReference type="AlphaFoldDB" id="R7RUI7"/>